<dbReference type="RefSeq" id="WP_207749463.1">
    <property type="nucleotide sequence ID" value="NZ_JADPAG010000033.1"/>
</dbReference>
<accession>A0A174U2D9</accession>
<gene>
    <name evidence="1" type="ORF">ERS852480_04961</name>
</gene>
<evidence type="ECO:0000313" key="1">
    <source>
        <dbReference type="EMBL" id="CUQ13955.1"/>
    </source>
</evidence>
<dbReference type="Proteomes" id="UP000095512">
    <property type="component" value="Unassembled WGS sequence"/>
</dbReference>
<reference evidence="1 2" key="1">
    <citation type="submission" date="2015-09" db="EMBL/GenBank/DDBJ databases">
        <authorList>
            <consortium name="Pathogen Informatics"/>
        </authorList>
    </citation>
    <scope>NUCLEOTIDE SEQUENCE [LARGE SCALE GENOMIC DNA]</scope>
    <source>
        <strain evidence="1 2">2789STDY5834865</strain>
    </source>
</reference>
<name>A0A174U2D9_9FIRM</name>
<protein>
    <submittedName>
        <fullName evidence="1">Uncharacterized protein</fullName>
    </submittedName>
</protein>
<proteinExistence type="predicted"/>
<sequence>MADGSRVLYRRDIEWSYRESDFMETNLIVPGYVFIDKTVLIACDAKE</sequence>
<evidence type="ECO:0000313" key="2">
    <source>
        <dbReference type="Proteomes" id="UP000095512"/>
    </source>
</evidence>
<organism evidence="1 2">
    <name type="scientific">Enterocloster clostridioformis</name>
    <dbReference type="NCBI Taxonomy" id="1531"/>
    <lineage>
        <taxon>Bacteria</taxon>
        <taxon>Bacillati</taxon>
        <taxon>Bacillota</taxon>
        <taxon>Clostridia</taxon>
        <taxon>Lachnospirales</taxon>
        <taxon>Lachnospiraceae</taxon>
        <taxon>Enterocloster</taxon>
    </lineage>
</organism>
<dbReference type="AlphaFoldDB" id="A0A174U2D9"/>
<dbReference type="EMBL" id="CZAB01000094">
    <property type="protein sequence ID" value="CUQ13955.1"/>
    <property type="molecule type" value="Genomic_DNA"/>
</dbReference>